<dbReference type="AlphaFoldDB" id="A0A6I6HMQ6"/>
<reference evidence="5 6" key="1">
    <citation type="submission" date="2019-12" db="EMBL/GenBank/DDBJ databases">
        <title>Hybrid Genome Assemblies of two High G+C Isolates from Undergraduate Microbiology Courses.</title>
        <authorList>
            <person name="Ne Ville C.J."/>
            <person name="Enright D."/>
            <person name="Hernandez I."/>
            <person name="Dodsworth J."/>
            <person name="Orwin P.M."/>
        </authorList>
    </citation>
    <scope>NUCLEOTIDE SEQUENCE [LARGE SCALE GENOMIC DNA]</scope>
    <source>
        <strain evidence="5 6">CSUSB</strain>
    </source>
</reference>
<evidence type="ECO:0000256" key="1">
    <source>
        <dbReference type="ARBA" id="ARBA00005857"/>
    </source>
</evidence>
<dbReference type="CDD" id="cd05804">
    <property type="entry name" value="StaR_like"/>
    <property type="match status" value="1"/>
</dbReference>
<proteinExistence type="inferred from homology"/>
<keyword evidence="3" id="KW-0677">Repeat</keyword>
<dbReference type="InterPro" id="IPR033891">
    <property type="entry name" value="TTC38"/>
</dbReference>
<dbReference type="EMBL" id="CP046622">
    <property type="protein sequence ID" value="QGW84073.1"/>
    <property type="molecule type" value="Genomic_DNA"/>
</dbReference>
<dbReference type="RefSeq" id="WP_157615689.1">
    <property type="nucleotide sequence ID" value="NZ_CP046622.1"/>
</dbReference>
<sequence>MPSATLHADSFGNPLTLDDAASLPLLDDFVMGFVSTEARAVNLLALAGSDSSPLVQAYCATLHLFAESRDAAANARPYLAKACATSSRATQREQRYVAAIEAWADGDITRAIALHTEQAREYPRDLVSLKLGQYHCFNTGDCPGMLRLALAALPAASDVPYVHGMAAFGYEQCHLMRDAEASARRAIGMCRKEPWAHHALAHVMLTEGRLSEGLAFMQGVSDTWTGLNSFMVTHNWWHVALFLIELGRDAEALAVYDREVWGVAKDYSQDQIGAVSLLARFELAGIDVGTRWSDVGHYLVQRQSDHVLPFLDLQYLYGLARAGRPEADALLRNIEAFAPRAPASTRAAWQHVCVPAARGLIAHARGDFASAIDGLGSALPRLIEIGGSHAQRDLFEQVYLDALVRADTEATLTGAQGILQQQLNGQPESLRLRRQAGDVYARLGLGELASRL</sequence>
<dbReference type="PANTHER" id="PTHR16263:SF4">
    <property type="entry name" value="TETRATRICOPEPTIDE REPEAT PROTEIN 38"/>
    <property type="match status" value="1"/>
</dbReference>
<comment type="similarity">
    <text evidence="1">Belongs to the TTC38 family.</text>
</comment>
<dbReference type="SUPFAM" id="SSF48452">
    <property type="entry name" value="TPR-like"/>
    <property type="match status" value="1"/>
</dbReference>
<dbReference type="OrthoDB" id="9815900at2"/>
<dbReference type="PANTHER" id="PTHR16263">
    <property type="entry name" value="TETRATRICOPEPTIDE REPEAT PROTEIN 38"/>
    <property type="match status" value="1"/>
</dbReference>
<protein>
    <recommendedName>
        <fullName evidence="2">Tetratricopeptide repeat protein 38</fullName>
    </recommendedName>
</protein>
<evidence type="ECO:0000256" key="4">
    <source>
        <dbReference type="ARBA" id="ARBA00022803"/>
    </source>
</evidence>
<evidence type="ECO:0000256" key="3">
    <source>
        <dbReference type="ARBA" id="ARBA00022737"/>
    </source>
</evidence>
<evidence type="ECO:0000313" key="5">
    <source>
        <dbReference type="EMBL" id="QGW84073.1"/>
    </source>
</evidence>
<accession>A0A6I6HMQ6</accession>
<organism evidence="5 6">
    <name type="scientific">Variovorax paradoxus</name>
    <dbReference type="NCBI Taxonomy" id="34073"/>
    <lineage>
        <taxon>Bacteria</taxon>
        <taxon>Pseudomonadati</taxon>
        <taxon>Pseudomonadota</taxon>
        <taxon>Betaproteobacteria</taxon>
        <taxon>Burkholderiales</taxon>
        <taxon>Comamonadaceae</taxon>
        <taxon>Variovorax</taxon>
    </lineage>
</organism>
<evidence type="ECO:0000313" key="6">
    <source>
        <dbReference type="Proteomes" id="UP000425817"/>
    </source>
</evidence>
<dbReference type="Proteomes" id="UP000425817">
    <property type="component" value="Chromosome"/>
</dbReference>
<evidence type="ECO:0000256" key="2">
    <source>
        <dbReference type="ARBA" id="ARBA00019992"/>
    </source>
</evidence>
<dbReference type="Gene3D" id="1.25.40.10">
    <property type="entry name" value="Tetratricopeptide repeat domain"/>
    <property type="match status" value="1"/>
</dbReference>
<keyword evidence="4" id="KW-0802">TPR repeat</keyword>
<name>A0A6I6HMQ6_VARPD</name>
<gene>
    <name evidence="5" type="ORF">GOQ09_21960</name>
</gene>
<dbReference type="InterPro" id="IPR011990">
    <property type="entry name" value="TPR-like_helical_dom_sf"/>
</dbReference>